<sequence>MSLTLEEVQAKSAARLAGLHEVVKLAAEKLIERCYHRGVYIRITQGLRTMAEQEALYAQGRTKPGAIVTNAKPGYSFHNFGVAIDFALLLPDGKSVSWDMSIDGDRDKTADWHEVVAEAKALGFEWGGDWRSFKDYPHLEMTFGLTTAQYRAGGKPSQAAVEAMLKKINAKEGEEPMTAEEKKEFEALKSTVREQAALIQTLTGSKDTLKEWLTQVDGRVKTLEGSNCMDVPEWAKEAVQAAQSAGLIDSPSGGSLSFYRLLTVLHRSKLIRVEV</sequence>
<evidence type="ECO:0000259" key="1">
    <source>
        <dbReference type="Pfam" id="PF13539"/>
    </source>
</evidence>
<dbReference type="EMBL" id="VSDO01000001">
    <property type="protein sequence ID" value="TYA14952.1"/>
    <property type="molecule type" value="Genomic_DNA"/>
</dbReference>
<dbReference type="AlphaFoldDB" id="A0A5D0CY42"/>
<dbReference type="SUPFAM" id="SSF55166">
    <property type="entry name" value="Hedgehog/DD-peptidase"/>
    <property type="match status" value="1"/>
</dbReference>
<reference evidence="2 3" key="1">
    <citation type="submission" date="2019-08" db="EMBL/GenBank/DDBJ databases">
        <title>Genome sequencing of Paenibacillus faecis DSM 23593(T).</title>
        <authorList>
            <person name="Kook J.-K."/>
            <person name="Park S.-N."/>
            <person name="Lim Y.K."/>
        </authorList>
    </citation>
    <scope>NUCLEOTIDE SEQUENCE [LARGE SCALE GENOMIC DNA]</scope>
    <source>
        <strain evidence="2 3">DSM 23593</strain>
    </source>
</reference>
<evidence type="ECO:0000313" key="2">
    <source>
        <dbReference type="EMBL" id="TYA14952.1"/>
    </source>
</evidence>
<dbReference type="PANTHER" id="PTHR34385">
    <property type="entry name" value="D-ALANYL-D-ALANINE CARBOXYPEPTIDASE"/>
    <property type="match status" value="1"/>
</dbReference>
<name>A0A5D0CY42_9BACL</name>
<organism evidence="2 3">
    <name type="scientific">Paenibacillus faecis</name>
    <dbReference type="NCBI Taxonomy" id="862114"/>
    <lineage>
        <taxon>Bacteria</taxon>
        <taxon>Bacillati</taxon>
        <taxon>Bacillota</taxon>
        <taxon>Bacilli</taxon>
        <taxon>Bacillales</taxon>
        <taxon>Paenibacillaceae</taxon>
        <taxon>Paenibacillus</taxon>
    </lineage>
</organism>
<dbReference type="OrthoDB" id="9799970at2"/>
<dbReference type="PANTHER" id="PTHR34385:SF1">
    <property type="entry name" value="PEPTIDOGLYCAN L-ALANYL-D-GLUTAMATE ENDOPEPTIDASE CWLK"/>
    <property type="match status" value="1"/>
</dbReference>
<dbReference type="Proteomes" id="UP000325218">
    <property type="component" value="Unassembled WGS sequence"/>
</dbReference>
<gene>
    <name evidence="2" type="ORF">FRY98_04615</name>
</gene>
<dbReference type="CDD" id="cd14845">
    <property type="entry name" value="L-Ala-D-Glu_peptidase_like"/>
    <property type="match status" value="1"/>
</dbReference>
<dbReference type="RefSeq" id="WP_148450545.1">
    <property type="nucleotide sequence ID" value="NZ_VSDO01000001.1"/>
</dbReference>
<dbReference type="GO" id="GO:0008233">
    <property type="term" value="F:peptidase activity"/>
    <property type="evidence" value="ECO:0007669"/>
    <property type="project" value="InterPro"/>
</dbReference>
<dbReference type="Gene3D" id="3.30.1380.10">
    <property type="match status" value="1"/>
</dbReference>
<proteinExistence type="predicted"/>
<evidence type="ECO:0000313" key="3">
    <source>
        <dbReference type="Proteomes" id="UP000325218"/>
    </source>
</evidence>
<dbReference type="InterPro" id="IPR039561">
    <property type="entry name" value="Peptidase_M15C"/>
</dbReference>
<comment type="caution">
    <text evidence="2">The sequence shown here is derived from an EMBL/GenBank/DDBJ whole genome shotgun (WGS) entry which is preliminary data.</text>
</comment>
<protein>
    <submittedName>
        <fullName evidence="2">M15 family metallopeptidase</fullName>
    </submittedName>
</protein>
<accession>A0A5D0CY42</accession>
<dbReference type="Pfam" id="PF13539">
    <property type="entry name" value="Peptidase_M15_4"/>
    <property type="match status" value="1"/>
</dbReference>
<dbReference type="InterPro" id="IPR052179">
    <property type="entry name" value="DD-CPase-like"/>
</dbReference>
<dbReference type="InterPro" id="IPR009045">
    <property type="entry name" value="Zn_M74/Hedgehog-like"/>
</dbReference>
<keyword evidence="3" id="KW-1185">Reference proteome</keyword>
<feature type="domain" description="Peptidase M15C" evidence="1">
    <location>
        <begin position="71"/>
        <end position="141"/>
    </location>
</feature>